<dbReference type="SUPFAM" id="SSF81383">
    <property type="entry name" value="F-box domain"/>
    <property type="match status" value="1"/>
</dbReference>
<dbReference type="AlphaFoldDB" id="A0A067T1I6"/>
<gene>
    <name evidence="1" type="ORF">GALMADRAFT_225877</name>
</gene>
<dbReference type="InterPro" id="IPR032675">
    <property type="entry name" value="LRR_dom_sf"/>
</dbReference>
<evidence type="ECO:0000313" key="1">
    <source>
        <dbReference type="EMBL" id="KDR76197.1"/>
    </source>
</evidence>
<accession>A0A067T1I6</accession>
<dbReference type="OrthoDB" id="3039255at2759"/>
<evidence type="ECO:0000313" key="2">
    <source>
        <dbReference type="Proteomes" id="UP000027222"/>
    </source>
</evidence>
<evidence type="ECO:0008006" key="3">
    <source>
        <dbReference type="Google" id="ProtNLM"/>
    </source>
</evidence>
<sequence>MVVDLPYDVWLHVASYLSSEEVKRLYSVNRVLFNIAMDLLYNTGFIGSLFHSETHRALTRLIVPDRAARVREFTFQPAGLCKMLLEPRAKQYERKFAFFYDGLSKTIANRPSNTNSSRVQHPMPAEMARKNVIKIMGQMTSLESLKVTILSSDEHRYFNDMRTSFFDPGWTIFGSSLKDINLNIPLEDMERVLPDPRHHQGTLPKLETLSMSLRRAVPSTEACSILLGTILPFVDQNGNNLQSMVLSVADVDFSPLLLKIKHIRALSSFRMKLHFSTTVKIDLTSLRHFLETHQSHLTSLSLDMVFGYYVPQPEIFFAKECLGVKLPRLKTLSLRLHHFPPTYRVGTIPFVHQFRESLVSLDLESEPLFWSLTELKDLLKEFKPNILQELSISVHVFEPALLSILFAKLPNLQALQLHFRLVLPEGYVAGQQTLRFCEQMSHHSFPQWHLRSLNIKPGLHLINSMRDGYKRALVKSLPTVRLFCGLGREEYLSCTNFI</sequence>
<organism evidence="1 2">
    <name type="scientific">Galerina marginata (strain CBS 339.88)</name>
    <dbReference type="NCBI Taxonomy" id="685588"/>
    <lineage>
        <taxon>Eukaryota</taxon>
        <taxon>Fungi</taxon>
        <taxon>Dikarya</taxon>
        <taxon>Basidiomycota</taxon>
        <taxon>Agaricomycotina</taxon>
        <taxon>Agaricomycetes</taxon>
        <taxon>Agaricomycetidae</taxon>
        <taxon>Agaricales</taxon>
        <taxon>Agaricineae</taxon>
        <taxon>Strophariaceae</taxon>
        <taxon>Galerina</taxon>
    </lineage>
</organism>
<dbReference type="InterPro" id="IPR036047">
    <property type="entry name" value="F-box-like_dom_sf"/>
</dbReference>
<dbReference type="Proteomes" id="UP000027222">
    <property type="component" value="Unassembled WGS sequence"/>
</dbReference>
<reference evidence="2" key="1">
    <citation type="journal article" date="2014" name="Proc. Natl. Acad. Sci. U.S.A.">
        <title>Extensive sampling of basidiomycete genomes demonstrates inadequacy of the white-rot/brown-rot paradigm for wood decay fungi.</title>
        <authorList>
            <person name="Riley R."/>
            <person name="Salamov A.A."/>
            <person name="Brown D.W."/>
            <person name="Nagy L.G."/>
            <person name="Floudas D."/>
            <person name="Held B.W."/>
            <person name="Levasseur A."/>
            <person name="Lombard V."/>
            <person name="Morin E."/>
            <person name="Otillar R."/>
            <person name="Lindquist E.A."/>
            <person name="Sun H."/>
            <person name="LaButti K.M."/>
            <person name="Schmutz J."/>
            <person name="Jabbour D."/>
            <person name="Luo H."/>
            <person name="Baker S.E."/>
            <person name="Pisabarro A.G."/>
            <person name="Walton J.D."/>
            <person name="Blanchette R.A."/>
            <person name="Henrissat B."/>
            <person name="Martin F."/>
            <person name="Cullen D."/>
            <person name="Hibbett D.S."/>
            <person name="Grigoriev I.V."/>
        </authorList>
    </citation>
    <scope>NUCLEOTIDE SEQUENCE [LARGE SCALE GENOMIC DNA]</scope>
    <source>
        <strain evidence="2">CBS 339.88</strain>
    </source>
</reference>
<keyword evidence="2" id="KW-1185">Reference proteome</keyword>
<dbReference type="HOGENOM" id="CLU_028894_2_0_1"/>
<dbReference type="EMBL" id="KL142379">
    <property type="protein sequence ID" value="KDR76197.1"/>
    <property type="molecule type" value="Genomic_DNA"/>
</dbReference>
<dbReference type="Gene3D" id="3.80.10.10">
    <property type="entry name" value="Ribonuclease Inhibitor"/>
    <property type="match status" value="1"/>
</dbReference>
<proteinExistence type="predicted"/>
<name>A0A067T1I6_GALM3</name>
<dbReference type="CDD" id="cd09917">
    <property type="entry name" value="F-box_SF"/>
    <property type="match status" value="1"/>
</dbReference>
<protein>
    <recommendedName>
        <fullName evidence="3">F-box domain-containing protein</fullName>
    </recommendedName>
</protein>